<reference evidence="2 3" key="1">
    <citation type="submission" date="2018-04" db="EMBL/GenBank/DDBJ databases">
        <title>Genomic Encyclopedia of Archaeal and Bacterial Type Strains, Phase II (KMG-II): from individual species to whole genera.</title>
        <authorList>
            <person name="Goeker M."/>
        </authorList>
    </citation>
    <scope>NUCLEOTIDE SEQUENCE [LARGE SCALE GENOMIC DNA]</scope>
    <source>
        <strain evidence="2 3">DSM 25731</strain>
    </source>
</reference>
<keyword evidence="1" id="KW-1133">Transmembrane helix</keyword>
<keyword evidence="1" id="KW-0812">Transmembrane</keyword>
<dbReference type="AlphaFoldDB" id="A0A2T6BTC3"/>
<keyword evidence="1" id="KW-0472">Membrane</keyword>
<dbReference type="Proteomes" id="UP000244090">
    <property type="component" value="Unassembled WGS sequence"/>
</dbReference>
<feature type="transmembrane region" description="Helical" evidence="1">
    <location>
        <begin position="215"/>
        <end position="234"/>
    </location>
</feature>
<dbReference type="PANTHER" id="PTHR36434:SF1">
    <property type="entry name" value="MEMBRANE PROTEASE YUGP-RELATED"/>
    <property type="match status" value="1"/>
</dbReference>
<gene>
    <name evidence="2" type="ORF">C8N46_110123</name>
</gene>
<evidence type="ECO:0000313" key="3">
    <source>
        <dbReference type="Proteomes" id="UP000244090"/>
    </source>
</evidence>
<feature type="transmembrane region" description="Helical" evidence="1">
    <location>
        <begin position="6"/>
        <end position="25"/>
    </location>
</feature>
<dbReference type="InterPro" id="IPR007395">
    <property type="entry name" value="Zn_peptidase_2"/>
</dbReference>
<dbReference type="PANTHER" id="PTHR36434">
    <property type="entry name" value="MEMBRANE PROTEASE YUGP-RELATED"/>
    <property type="match status" value="1"/>
</dbReference>
<feature type="transmembrane region" description="Helical" evidence="1">
    <location>
        <begin position="120"/>
        <end position="144"/>
    </location>
</feature>
<evidence type="ECO:0000313" key="2">
    <source>
        <dbReference type="EMBL" id="PTX59286.1"/>
    </source>
</evidence>
<dbReference type="Pfam" id="PF04298">
    <property type="entry name" value="Zn_peptidase_2"/>
    <property type="match status" value="1"/>
</dbReference>
<organism evidence="2 3">
    <name type="scientific">Kordia periserrulae</name>
    <dbReference type="NCBI Taxonomy" id="701523"/>
    <lineage>
        <taxon>Bacteria</taxon>
        <taxon>Pseudomonadati</taxon>
        <taxon>Bacteroidota</taxon>
        <taxon>Flavobacteriia</taxon>
        <taxon>Flavobacteriales</taxon>
        <taxon>Flavobacteriaceae</taxon>
        <taxon>Kordia</taxon>
    </lineage>
</organism>
<comment type="caution">
    <text evidence="2">The sequence shown here is derived from an EMBL/GenBank/DDBJ whole genome shotgun (WGS) entry which is preliminary data.</text>
</comment>
<dbReference type="OrthoDB" id="9784298at2"/>
<proteinExistence type="predicted"/>
<name>A0A2T6BTC3_9FLAO</name>
<sequence length="236" mass="25961">MTFDNGYLLLAGAIMLVSMFVSSKLKSKFAFYSKLQLRNGMSGAEIAKKMLMDYGIRDVEVISTPGMLTDHYNPLKKTVNLSEGVYHQRNAAAAAVAAHEVGHAVQHAKGYEWLQMRSKLVPLVSIASRFSQWVIYGGIALIASQQATGGSDVGETILIVGLIMFALGTLFSFITLPVEYDASNRALLWLRDKNMVTSEEFDGAQDALKWAARTYVVAALGSLATLLYFMRYLGRD</sequence>
<protein>
    <recommendedName>
        <fullName evidence="4">Zinc metallopeptidase</fullName>
    </recommendedName>
</protein>
<dbReference type="EMBL" id="QBKT01000010">
    <property type="protein sequence ID" value="PTX59286.1"/>
    <property type="molecule type" value="Genomic_DNA"/>
</dbReference>
<feature type="transmembrane region" description="Helical" evidence="1">
    <location>
        <begin position="156"/>
        <end position="178"/>
    </location>
</feature>
<keyword evidence="3" id="KW-1185">Reference proteome</keyword>
<accession>A0A2T6BTC3</accession>
<evidence type="ECO:0000256" key="1">
    <source>
        <dbReference type="SAM" id="Phobius"/>
    </source>
</evidence>
<dbReference type="RefSeq" id="WP_108116446.1">
    <property type="nucleotide sequence ID" value="NZ_QBKT01000010.1"/>
</dbReference>
<evidence type="ECO:0008006" key="4">
    <source>
        <dbReference type="Google" id="ProtNLM"/>
    </source>
</evidence>